<keyword evidence="3 6" id="KW-0863">Zinc-finger</keyword>
<dbReference type="EMBL" id="JAYMYS010000008">
    <property type="protein sequence ID" value="KAK7385960.1"/>
    <property type="molecule type" value="Genomic_DNA"/>
</dbReference>
<dbReference type="PANTHER" id="PTHR46151:SF12">
    <property type="entry name" value="RING_U-BOX SUPERFAMILY PROTEIN"/>
    <property type="match status" value="1"/>
</dbReference>
<keyword evidence="7" id="KW-1133">Transmembrane helix</keyword>
<evidence type="ECO:0000256" key="6">
    <source>
        <dbReference type="PROSITE-ProRule" id="PRU00175"/>
    </source>
</evidence>
<dbReference type="SUPFAM" id="SSF57850">
    <property type="entry name" value="RING/U-box"/>
    <property type="match status" value="1"/>
</dbReference>
<accession>A0AAN9RYT5</accession>
<reference evidence="9 10" key="1">
    <citation type="submission" date="2024-01" db="EMBL/GenBank/DDBJ databases">
        <title>The genomes of 5 underutilized Papilionoideae crops provide insights into root nodulation and disease resistanc.</title>
        <authorList>
            <person name="Jiang F."/>
        </authorList>
    </citation>
    <scope>NUCLEOTIDE SEQUENCE [LARGE SCALE GENOMIC DNA]</scope>
    <source>
        <strain evidence="9">DUOXIRENSHENG_FW03</strain>
        <tissue evidence="9">Leaves</tissue>
    </source>
</reference>
<dbReference type="AlphaFoldDB" id="A0AAN9RYT5"/>
<keyword evidence="5 7" id="KW-0472">Membrane</keyword>
<gene>
    <name evidence="9" type="ORF">VNO78_31967</name>
</gene>
<dbReference type="Proteomes" id="UP001386955">
    <property type="component" value="Unassembled WGS sequence"/>
</dbReference>
<proteinExistence type="predicted"/>
<evidence type="ECO:0000313" key="9">
    <source>
        <dbReference type="EMBL" id="KAK7385960.1"/>
    </source>
</evidence>
<keyword evidence="10" id="KW-1185">Reference proteome</keyword>
<comment type="caution">
    <text evidence="9">The sequence shown here is derived from an EMBL/GenBank/DDBJ whole genome shotgun (WGS) entry which is preliminary data.</text>
</comment>
<organism evidence="9 10">
    <name type="scientific">Psophocarpus tetragonolobus</name>
    <name type="common">Winged bean</name>
    <name type="synonym">Dolichos tetragonolobus</name>
    <dbReference type="NCBI Taxonomy" id="3891"/>
    <lineage>
        <taxon>Eukaryota</taxon>
        <taxon>Viridiplantae</taxon>
        <taxon>Streptophyta</taxon>
        <taxon>Embryophyta</taxon>
        <taxon>Tracheophyta</taxon>
        <taxon>Spermatophyta</taxon>
        <taxon>Magnoliopsida</taxon>
        <taxon>eudicotyledons</taxon>
        <taxon>Gunneridae</taxon>
        <taxon>Pentapetalae</taxon>
        <taxon>rosids</taxon>
        <taxon>fabids</taxon>
        <taxon>Fabales</taxon>
        <taxon>Fabaceae</taxon>
        <taxon>Papilionoideae</taxon>
        <taxon>50 kb inversion clade</taxon>
        <taxon>NPAAA clade</taxon>
        <taxon>indigoferoid/millettioid clade</taxon>
        <taxon>Phaseoleae</taxon>
        <taxon>Psophocarpus</taxon>
    </lineage>
</organism>
<evidence type="ECO:0000256" key="2">
    <source>
        <dbReference type="ARBA" id="ARBA00022723"/>
    </source>
</evidence>
<name>A0AAN9RYT5_PSOTE</name>
<dbReference type="PANTHER" id="PTHR46151">
    <property type="entry name" value="NEP1-INTERACTING PROTEIN-LIKE 2"/>
    <property type="match status" value="1"/>
</dbReference>
<sequence>MSLTINTLIIRQTDKLINSRLSASFPSKNHLEIRAFLSSQFQMPITNTSPTLTNWFSRMMETVTMCKQLYIGGSVVRLFMKATEKLLFAVFTCALALGGSIVGTIAGGIKGQTTEAGFLDGAGKGAITGAIAALELINFEAVDGPLSRVALLSSLLNGKVFMEWICPAVAKLYQLHATMNTLETIYQEVSDIYDIRGGRGIPHNVIMKLPFQPFNSIKMLKLYNMSCCSICFQDFEDGELVRILPKCSHHFHLECIDKWLVQQGSCPMCRTYVPDLIRTC</sequence>
<dbReference type="Pfam" id="PF13639">
    <property type="entry name" value="zf-RING_2"/>
    <property type="match status" value="1"/>
</dbReference>
<evidence type="ECO:0000256" key="4">
    <source>
        <dbReference type="ARBA" id="ARBA00022833"/>
    </source>
</evidence>
<evidence type="ECO:0000256" key="5">
    <source>
        <dbReference type="ARBA" id="ARBA00023136"/>
    </source>
</evidence>
<evidence type="ECO:0000256" key="3">
    <source>
        <dbReference type="ARBA" id="ARBA00022771"/>
    </source>
</evidence>
<dbReference type="PROSITE" id="PS50089">
    <property type="entry name" value="ZF_RING_2"/>
    <property type="match status" value="1"/>
</dbReference>
<feature type="domain" description="RING-type" evidence="8">
    <location>
        <begin position="228"/>
        <end position="270"/>
    </location>
</feature>
<keyword evidence="2" id="KW-0479">Metal-binding</keyword>
<evidence type="ECO:0000256" key="7">
    <source>
        <dbReference type="SAM" id="Phobius"/>
    </source>
</evidence>
<evidence type="ECO:0000259" key="8">
    <source>
        <dbReference type="PROSITE" id="PS50089"/>
    </source>
</evidence>
<protein>
    <recommendedName>
        <fullName evidence="8">RING-type domain-containing protein</fullName>
    </recommendedName>
</protein>
<comment type="subcellular location">
    <subcellularLocation>
        <location evidence="1">Membrane</location>
    </subcellularLocation>
</comment>
<dbReference type="GO" id="GO:0008270">
    <property type="term" value="F:zinc ion binding"/>
    <property type="evidence" value="ECO:0007669"/>
    <property type="project" value="UniProtKB-KW"/>
</dbReference>
<evidence type="ECO:0000256" key="1">
    <source>
        <dbReference type="ARBA" id="ARBA00004370"/>
    </source>
</evidence>
<keyword evidence="4" id="KW-0862">Zinc</keyword>
<dbReference type="GO" id="GO:0016020">
    <property type="term" value="C:membrane"/>
    <property type="evidence" value="ECO:0007669"/>
    <property type="project" value="UniProtKB-SubCell"/>
</dbReference>
<dbReference type="InterPro" id="IPR013083">
    <property type="entry name" value="Znf_RING/FYVE/PHD"/>
</dbReference>
<feature type="transmembrane region" description="Helical" evidence="7">
    <location>
        <begin position="86"/>
        <end position="109"/>
    </location>
</feature>
<dbReference type="CDD" id="cd16461">
    <property type="entry name" value="RING-H2_EL5-like"/>
    <property type="match status" value="1"/>
</dbReference>
<keyword evidence="7" id="KW-0812">Transmembrane</keyword>
<dbReference type="InterPro" id="IPR001841">
    <property type="entry name" value="Znf_RING"/>
</dbReference>
<dbReference type="Gene3D" id="3.30.40.10">
    <property type="entry name" value="Zinc/RING finger domain, C3HC4 (zinc finger)"/>
    <property type="match status" value="1"/>
</dbReference>
<dbReference type="SMART" id="SM00184">
    <property type="entry name" value="RING"/>
    <property type="match status" value="1"/>
</dbReference>
<evidence type="ECO:0000313" key="10">
    <source>
        <dbReference type="Proteomes" id="UP001386955"/>
    </source>
</evidence>